<evidence type="ECO:0000313" key="4">
    <source>
        <dbReference type="Proteomes" id="UP000013378"/>
    </source>
</evidence>
<dbReference type="EMBL" id="ARZA01000196">
    <property type="protein sequence ID" value="EOD00228.1"/>
    <property type="molecule type" value="Genomic_DNA"/>
</dbReference>
<evidence type="ECO:0000256" key="1">
    <source>
        <dbReference type="SAM" id="Phobius"/>
    </source>
</evidence>
<dbReference type="AlphaFoldDB" id="R1ASV1"/>
<organism evidence="3 4">
    <name type="scientific">Caldisalinibacter kiritimatiensis</name>
    <dbReference type="NCBI Taxonomy" id="1304284"/>
    <lineage>
        <taxon>Bacteria</taxon>
        <taxon>Bacillati</taxon>
        <taxon>Bacillota</taxon>
        <taxon>Tissierellia</taxon>
        <taxon>Tissierellales</taxon>
        <taxon>Thermohalobacteraceae</taxon>
        <taxon>Caldisalinibacter</taxon>
    </lineage>
</organism>
<name>R1ASV1_9FIRM</name>
<reference evidence="3 4" key="1">
    <citation type="journal article" date="2015" name="Geomicrobiol. J.">
        <title>Caldisalinibacter kiritimatiensis gen. nov., sp. nov., a moderately thermohalophilic thiosulfate-reducing bacterium from a hypersaline microbial mat.</title>
        <authorList>
            <person name="Ben Hania W."/>
            <person name="Joseph M."/>
            <person name="Fiebig A."/>
            <person name="Bunk B."/>
            <person name="Klenk H.-P."/>
            <person name="Fardeau M.-L."/>
            <person name="Spring S."/>
        </authorList>
    </citation>
    <scope>NUCLEOTIDE SEQUENCE [LARGE SCALE GENOMIC DNA]</scope>
    <source>
        <strain evidence="3 4">L21-TH-D2</strain>
    </source>
</reference>
<proteinExistence type="predicted"/>
<dbReference type="PANTHER" id="PTHR41771:SF1">
    <property type="entry name" value="MEMBRANE PROTEIN"/>
    <property type="match status" value="1"/>
</dbReference>
<dbReference type="STRING" id="1304284.L21TH_1702"/>
<keyword evidence="1" id="KW-1133">Transmembrane helix</keyword>
<dbReference type="RefSeq" id="WP_006314147.1">
    <property type="nucleotide sequence ID" value="NZ_ARZA01000196.1"/>
</dbReference>
<feature type="transmembrane region" description="Helical" evidence="1">
    <location>
        <begin position="200"/>
        <end position="220"/>
    </location>
</feature>
<keyword evidence="4" id="KW-1185">Reference proteome</keyword>
<feature type="transmembrane region" description="Helical" evidence="1">
    <location>
        <begin position="251"/>
        <end position="276"/>
    </location>
</feature>
<feature type="transmembrane region" description="Helical" evidence="1">
    <location>
        <begin position="309"/>
        <end position="327"/>
    </location>
</feature>
<keyword evidence="1" id="KW-0812">Transmembrane</keyword>
<keyword evidence="1" id="KW-0472">Membrane</keyword>
<accession>R1ASV1</accession>
<feature type="transmembrane region" description="Helical" evidence="1">
    <location>
        <begin position="125"/>
        <end position="143"/>
    </location>
</feature>
<feature type="transmembrane region" description="Helical" evidence="1">
    <location>
        <begin position="150"/>
        <end position="168"/>
    </location>
</feature>
<dbReference type="Pfam" id="PF07907">
    <property type="entry name" value="YibE_F"/>
    <property type="match status" value="1"/>
</dbReference>
<gene>
    <name evidence="3" type="ORF">L21TH_1702</name>
</gene>
<feature type="transmembrane region" description="Helical" evidence="1">
    <location>
        <begin position="174"/>
        <end position="193"/>
    </location>
</feature>
<feature type="transmembrane region" description="Helical" evidence="1">
    <location>
        <begin position="347"/>
        <end position="369"/>
    </location>
</feature>
<dbReference type="eggNOG" id="COG5438">
    <property type="taxonomic scope" value="Bacteria"/>
</dbReference>
<evidence type="ECO:0000256" key="2">
    <source>
        <dbReference type="SAM" id="SignalP"/>
    </source>
</evidence>
<protein>
    <submittedName>
        <fullName evidence="3">Putative membrane protein</fullName>
    </submittedName>
</protein>
<evidence type="ECO:0000313" key="3">
    <source>
        <dbReference type="EMBL" id="EOD00228.1"/>
    </source>
</evidence>
<dbReference type="InterPro" id="IPR012507">
    <property type="entry name" value="YibE_F"/>
</dbReference>
<feature type="chain" id="PRO_5004344973" evidence="2">
    <location>
        <begin position="23"/>
        <end position="375"/>
    </location>
</feature>
<dbReference type="PANTHER" id="PTHR41771">
    <property type="entry name" value="MEMBRANE PROTEIN-RELATED"/>
    <property type="match status" value="1"/>
</dbReference>
<sequence length="375" mass="40348">MLKRILATIITIILVMTLPVFADDFEQTSVHEPTMGTAKGKVIEVISETNADESEDSFTFSTQIVKVKVLTGKYKGEEFIIENNLSNNVAYDIKVQAGDEVVLAVEETEGEAPQMFISDFVRDKYMMYLLIAFILLLLVVGRIKGLKSMATLAITVLIVAKVMLPLILKGYNPIWVSIVSSIAITILTIFIIGGINIKSISAIIGTAGGVIFAAVLSYIVGSLAKLTGLSSHEASMLMYIPQGISFDFRGLLFAGIIIGTLGAVMDVGMSIASAMYEMRGIHPNISPKELIKSGLNVGRDVMGTMSNTLILAYTGSAIPLLLLFMAYDTPMQEILNLDLIATEIVRSLAGSIGIIIAIPTTALVTGLILKYKNIG</sequence>
<comment type="caution">
    <text evidence="3">The sequence shown here is derived from an EMBL/GenBank/DDBJ whole genome shotgun (WGS) entry which is preliminary data.</text>
</comment>
<feature type="signal peptide" evidence="2">
    <location>
        <begin position="1"/>
        <end position="22"/>
    </location>
</feature>
<dbReference type="PATRIC" id="fig|1304284.3.peg.1671"/>
<keyword evidence="2" id="KW-0732">Signal</keyword>
<dbReference type="Proteomes" id="UP000013378">
    <property type="component" value="Unassembled WGS sequence"/>
</dbReference>